<feature type="domain" description="ABC-three component systems C-terminal" evidence="1">
    <location>
        <begin position="262"/>
        <end position="385"/>
    </location>
</feature>
<dbReference type="EMBL" id="CP021235">
    <property type="protein sequence ID" value="ARS35816.1"/>
    <property type="molecule type" value="Genomic_DNA"/>
</dbReference>
<accession>A0A1X9YSE5</accession>
<organism evidence="2 3">
    <name type="scientific">Pontibacter actiniarum</name>
    <dbReference type="NCBI Taxonomy" id="323450"/>
    <lineage>
        <taxon>Bacteria</taxon>
        <taxon>Pseudomonadati</taxon>
        <taxon>Bacteroidota</taxon>
        <taxon>Cytophagia</taxon>
        <taxon>Cytophagales</taxon>
        <taxon>Hymenobacteraceae</taxon>
        <taxon>Pontibacter</taxon>
    </lineage>
</organism>
<evidence type="ECO:0000259" key="1">
    <source>
        <dbReference type="Pfam" id="PF20283"/>
    </source>
</evidence>
<reference evidence="3" key="1">
    <citation type="submission" date="2017-05" db="EMBL/GenBank/DDBJ databases">
        <authorList>
            <person name="Ray J."/>
            <person name="Price M."/>
            <person name="Deutschbauer A."/>
        </authorList>
    </citation>
    <scope>NUCLEOTIDE SEQUENCE [LARGE SCALE GENOMIC DNA]</scope>
    <source>
        <strain evidence="3">DSM 19842</strain>
    </source>
</reference>
<dbReference type="AlphaFoldDB" id="A0A1X9YSE5"/>
<dbReference type="InterPro" id="IPR046913">
    <property type="entry name" value="ABC-3C_CTD7"/>
</dbReference>
<sequence>MSKLTDHAAPGQALGYYFQLERALSWLSKADAGATVGIETEDDVVLTLISGEKIYEQDKSSTSSYPFHPSRKDFWKTLNIWLTAIKEGAIDIYQSSFYMVTNKVDDKALAKEIGDAQQENEIIECINKIREAGKSPSETTKTMVNSVLSFTDKELAALISKINYADGSKVFGTTLREQLISDLHLDNDEFAEGIINELYGWVYSQVVDAWRERKLGLVERDAFIRQKNNAIKTRTEQLFNDSVIDVSKVGIGDTEAERGSGYVRQLQIINCTDDEIIDAIHDYIRSSIRKTYLSQKGYCTPNQLKEMEKQLAKRWKHISKRLVIENKKNNHCHEDLGQLILLETLNENVKIGSVQTTDYVLSNGTYHYLANSLVVGWHPDYTKLLS</sequence>
<name>A0A1X9YSE5_9BACT</name>
<dbReference type="Proteomes" id="UP000266292">
    <property type="component" value="Chromosome"/>
</dbReference>
<protein>
    <recommendedName>
        <fullName evidence="1">ABC-three component systems C-terminal domain-containing protein</fullName>
    </recommendedName>
</protein>
<dbReference type="OrthoDB" id="2786695at2"/>
<dbReference type="STRING" id="709015.GCA_000472485_02094"/>
<evidence type="ECO:0000313" key="2">
    <source>
        <dbReference type="EMBL" id="ARS35816.1"/>
    </source>
</evidence>
<evidence type="ECO:0000313" key="3">
    <source>
        <dbReference type="Proteomes" id="UP000266292"/>
    </source>
</evidence>
<dbReference type="KEGG" id="pact:CA264_10380"/>
<gene>
    <name evidence="2" type="ORF">CA264_10380</name>
</gene>
<dbReference type="Pfam" id="PF20283">
    <property type="entry name" value="CTD7"/>
    <property type="match status" value="1"/>
</dbReference>
<dbReference type="RefSeq" id="WP_025606936.1">
    <property type="nucleotide sequence ID" value="NZ_CP021235.1"/>
</dbReference>
<proteinExistence type="predicted"/>
<keyword evidence="3" id="KW-1185">Reference proteome</keyword>